<feature type="non-terminal residue" evidence="1">
    <location>
        <position position="33"/>
    </location>
</feature>
<keyword evidence="1" id="KW-0067">ATP-binding</keyword>
<comment type="caution">
    <text evidence="1">The sequence shown here is derived from an EMBL/GenBank/DDBJ whole genome shotgun (WGS) entry which is preliminary data.</text>
</comment>
<protein>
    <submittedName>
        <fullName evidence="1">Spermidine/putrescine ABC transporter ATP-binding protein</fullName>
    </submittedName>
</protein>
<sequence length="33" mass="4068">MKTIKELNELISLYQQGKTFFKQTKKHHKLNYE</sequence>
<reference evidence="1 2" key="1">
    <citation type="journal article" date="2016" name="Front. Microbiol.">
        <title>Comprehensive Phylogenetic Analysis of Bovine Non-aureus Staphylococci Species Based on Whole-Genome Sequencing.</title>
        <authorList>
            <person name="Naushad S."/>
            <person name="Barkema H.W."/>
            <person name="Luby C."/>
            <person name="Condas L.A."/>
            <person name="Nobrega D.B."/>
            <person name="Carson D.A."/>
            <person name="De Buck J."/>
        </authorList>
    </citation>
    <scope>NUCLEOTIDE SEQUENCE [LARGE SCALE GENOMIC DNA]</scope>
    <source>
        <strain evidence="1 2">SNUC 4337</strain>
    </source>
</reference>
<dbReference type="Gene3D" id="1.10.10.10">
    <property type="entry name" value="Winged helix-like DNA-binding domain superfamily/Winged helix DNA-binding domain"/>
    <property type="match status" value="1"/>
</dbReference>
<proteinExistence type="predicted"/>
<keyword evidence="1" id="KW-0547">Nucleotide-binding</keyword>
<dbReference type="AlphaFoldDB" id="A0A2T4S513"/>
<gene>
    <name evidence="1" type="ORF">BUZ61_17525</name>
</gene>
<accession>A0A2T4S513</accession>
<dbReference type="InterPro" id="IPR036388">
    <property type="entry name" value="WH-like_DNA-bd_sf"/>
</dbReference>
<name>A0A2T4S513_9STAP</name>
<evidence type="ECO:0000313" key="2">
    <source>
        <dbReference type="Proteomes" id="UP000240400"/>
    </source>
</evidence>
<organism evidence="1 2">
    <name type="scientific">Staphylococcus nepalensis</name>
    <dbReference type="NCBI Taxonomy" id="214473"/>
    <lineage>
        <taxon>Bacteria</taxon>
        <taxon>Bacillati</taxon>
        <taxon>Bacillota</taxon>
        <taxon>Bacilli</taxon>
        <taxon>Bacillales</taxon>
        <taxon>Staphylococcaceae</taxon>
        <taxon>Staphylococcus</taxon>
    </lineage>
</organism>
<evidence type="ECO:0000313" key="1">
    <source>
        <dbReference type="EMBL" id="PTK42372.1"/>
    </source>
</evidence>
<dbReference type="GO" id="GO:0005524">
    <property type="term" value="F:ATP binding"/>
    <property type="evidence" value="ECO:0007669"/>
    <property type="project" value="UniProtKB-KW"/>
</dbReference>
<dbReference type="EMBL" id="PZHR01000837">
    <property type="protein sequence ID" value="PTK42372.1"/>
    <property type="molecule type" value="Genomic_DNA"/>
</dbReference>
<dbReference type="Proteomes" id="UP000240400">
    <property type="component" value="Unassembled WGS sequence"/>
</dbReference>